<name>A0AAE0WCS0_9BIVA</name>
<keyword evidence="3" id="KW-0732">Signal</keyword>
<proteinExistence type="predicted"/>
<feature type="domain" description="Rhodanese" evidence="4">
    <location>
        <begin position="35"/>
        <end position="155"/>
    </location>
</feature>
<dbReference type="InterPro" id="IPR001763">
    <property type="entry name" value="Rhodanese-like_dom"/>
</dbReference>
<dbReference type="Gene3D" id="3.40.250.10">
    <property type="entry name" value="Rhodanese-like domain"/>
    <property type="match status" value="2"/>
</dbReference>
<keyword evidence="2" id="KW-0677">Repeat</keyword>
<protein>
    <recommendedName>
        <fullName evidence="4">Rhodanese domain-containing protein</fullName>
    </recommendedName>
</protein>
<dbReference type="SUPFAM" id="SSF52821">
    <property type="entry name" value="Rhodanese/Cell cycle control phosphatase"/>
    <property type="match status" value="2"/>
</dbReference>
<dbReference type="Pfam" id="PF00581">
    <property type="entry name" value="Rhodanese"/>
    <property type="match status" value="2"/>
</dbReference>
<dbReference type="PROSITE" id="PS50206">
    <property type="entry name" value="RHODANESE_3"/>
    <property type="match status" value="2"/>
</dbReference>
<dbReference type="CDD" id="cd01448">
    <property type="entry name" value="TST_Repeat_1"/>
    <property type="match status" value="1"/>
</dbReference>
<evidence type="ECO:0000256" key="2">
    <source>
        <dbReference type="ARBA" id="ARBA00022737"/>
    </source>
</evidence>
<gene>
    <name evidence="5" type="ORF">CHS0354_006833</name>
</gene>
<sequence length="311" mass="34167">MKTLLKGLILSVVFLNSVSFGKGLIEVKDLKSHLGKDDTIILDIRSKISKESIKDFKEGHIPGAVYSDYLEESWRIKIGDKPAMLPPDNVLTQLLQRLGIDESKTVIVVSGGQDSSDFGSAARVYWTLQAVGIPNVFVLNGGYRAWKSENAKDAAGYPIEKGDARSVFPSEFEAKINPKLLITTPDVKKNLNNPKYLFVDSRPESFFVGLEKHESSKSAGTLAGAKNVQHVNFYDAKTGRFANKADVQNILQKNGITSDKTIVPFCNTGHWAAVAWFGISEVGGVPATLYPRLHGGMDKRPRQPCSARIIF</sequence>
<dbReference type="InterPro" id="IPR036873">
    <property type="entry name" value="Rhodanese-like_dom_sf"/>
</dbReference>
<organism evidence="5 6">
    <name type="scientific">Potamilus streckersoni</name>
    <dbReference type="NCBI Taxonomy" id="2493646"/>
    <lineage>
        <taxon>Eukaryota</taxon>
        <taxon>Metazoa</taxon>
        <taxon>Spiralia</taxon>
        <taxon>Lophotrochozoa</taxon>
        <taxon>Mollusca</taxon>
        <taxon>Bivalvia</taxon>
        <taxon>Autobranchia</taxon>
        <taxon>Heteroconchia</taxon>
        <taxon>Palaeoheterodonta</taxon>
        <taxon>Unionida</taxon>
        <taxon>Unionoidea</taxon>
        <taxon>Unionidae</taxon>
        <taxon>Ambleminae</taxon>
        <taxon>Lampsilini</taxon>
        <taxon>Potamilus</taxon>
    </lineage>
</organism>
<dbReference type="PANTHER" id="PTHR11364">
    <property type="entry name" value="THIOSULFATE SULFERTANSFERASE"/>
    <property type="match status" value="1"/>
</dbReference>
<dbReference type="PANTHER" id="PTHR11364:SF27">
    <property type="entry name" value="SULFURTRANSFERASE"/>
    <property type="match status" value="1"/>
</dbReference>
<dbReference type="SMART" id="SM00450">
    <property type="entry name" value="RHOD"/>
    <property type="match status" value="2"/>
</dbReference>
<keyword evidence="1" id="KW-0808">Transferase</keyword>
<accession>A0AAE0WCS0</accession>
<feature type="chain" id="PRO_5041932318" description="Rhodanese domain-containing protein" evidence="3">
    <location>
        <begin position="24"/>
        <end position="311"/>
    </location>
</feature>
<dbReference type="GO" id="GO:0004792">
    <property type="term" value="F:thiosulfate-cyanide sulfurtransferase activity"/>
    <property type="evidence" value="ECO:0007669"/>
    <property type="project" value="TreeGrafter"/>
</dbReference>
<comment type="caution">
    <text evidence="5">The sequence shown here is derived from an EMBL/GenBank/DDBJ whole genome shotgun (WGS) entry which is preliminary data.</text>
</comment>
<reference evidence="5" key="2">
    <citation type="journal article" date="2021" name="Genome Biol. Evol.">
        <title>Developing a high-quality reference genome for a parasitic bivalve with doubly uniparental inheritance (Bivalvia: Unionida).</title>
        <authorList>
            <person name="Smith C.H."/>
        </authorList>
    </citation>
    <scope>NUCLEOTIDE SEQUENCE</scope>
    <source>
        <strain evidence="5">CHS0354</strain>
        <tissue evidence="5">Mantle</tissue>
    </source>
</reference>
<dbReference type="EMBL" id="JAEAOA010000469">
    <property type="protein sequence ID" value="KAK3608792.1"/>
    <property type="molecule type" value="Genomic_DNA"/>
</dbReference>
<reference evidence="5" key="1">
    <citation type="journal article" date="2021" name="Genome Biol. Evol.">
        <title>A High-Quality Reference Genome for a Parasitic Bivalve with Doubly Uniparental Inheritance (Bivalvia: Unionida).</title>
        <authorList>
            <person name="Smith C.H."/>
        </authorList>
    </citation>
    <scope>NUCLEOTIDE SEQUENCE</scope>
    <source>
        <strain evidence="5">CHS0354</strain>
    </source>
</reference>
<feature type="domain" description="Rhodanese" evidence="4">
    <location>
        <begin position="192"/>
        <end position="306"/>
    </location>
</feature>
<evidence type="ECO:0000256" key="3">
    <source>
        <dbReference type="SAM" id="SignalP"/>
    </source>
</evidence>
<evidence type="ECO:0000313" key="6">
    <source>
        <dbReference type="Proteomes" id="UP001195483"/>
    </source>
</evidence>
<evidence type="ECO:0000256" key="1">
    <source>
        <dbReference type="ARBA" id="ARBA00022679"/>
    </source>
</evidence>
<dbReference type="AlphaFoldDB" id="A0AAE0WCS0"/>
<keyword evidence="6" id="KW-1185">Reference proteome</keyword>
<evidence type="ECO:0000259" key="4">
    <source>
        <dbReference type="PROSITE" id="PS50206"/>
    </source>
</evidence>
<evidence type="ECO:0000313" key="5">
    <source>
        <dbReference type="EMBL" id="KAK3608792.1"/>
    </source>
</evidence>
<feature type="signal peptide" evidence="3">
    <location>
        <begin position="1"/>
        <end position="23"/>
    </location>
</feature>
<dbReference type="InterPro" id="IPR045078">
    <property type="entry name" value="TST/MPST-like"/>
</dbReference>
<dbReference type="Proteomes" id="UP001195483">
    <property type="component" value="Unassembled WGS sequence"/>
</dbReference>
<reference evidence="5" key="3">
    <citation type="submission" date="2023-05" db="EMBL/GenBank/DDBJ databases">
        <authorList>
            <person name="Smith C.H."/>
        </authorList>
    </citation>
    <scope>NUCLEOTIDE SEQUENCE</scope>
    <source>
        <strain evidence="5">CHS0354</strain>
        <tissue evidence="5">Mantle</tissue>
    </source>
</reference>